<dbReference type="VEuPathDB" id="TriTrypDB:ADEAN_000981400"/>
<sequence length="92" mass="9923">MTAFREIFIFSLFSSFNNKKAFFYFQKWASLIPTSATPPSAPSARSTSVVVSCRAPTPTFWMSSAPRTVAVPSPRCTATPPLTCSALAATLP</sequence>
<dbReference type="AlphaFoldDB" id="A0A7G2CTL2"/>
<accession>A0A7G2CTL2</accession>
<protein>
    <submittedName>
        <fullName evidence="1">Uncharacterized protein</fullName>
    </submittedName>
</protein>
<keyword evidence="2" id="KW-1185">Reference proteome</keyword>
<reference evidence="1 2" key="1">
    <citation type="submission" date="2020-08" db="EMBL/GenBank/DDBJ databases">
        <authorList>
            <person name="Newling K."/>
            <person name="Davey J."/>
            <person name="Forrester S."/>
        </authorList>
    </citation>
    <scope>NUCLEOTIDE SEQUENCE [LARGE SCALE GENOMIC DNA]</scope>
    <source>
        <strain evidence="2">Crithidia deanei Carvalho (ATCC PRA-265)</strain>
    </source>
</reference>
<dbReference type="EMBL" id="LR877169">
    <property type="protein sequence ID" value="CAD2222274.1"/>
    <property type="molecule type" value="Genomic_DNA"/>
</dbReference>
<evidence type="ECO:0000313" key="2">
    <source>
        <dbReference type="Proteomes" id="UP000515908"/>
    </source>
</evidence>
<dbReference type="Proteomes" id="UP000515908">
    <property type="component" value="Chromosome 25"/>
</dbReference>
<gene>
    <name evidence="1" type="ORF">ADEAN_000981400</name>
</gene>
<evidence type="ECO:0000313" key="1">
    <source>
        <dbReference type="EMBL" id="CAD2222274.1"/>
    </source>
</evidence>
<organism evidence="1 2">
    <name type="scientific">Angomonas deanei</name>
    <dbReference type="NCBI Taxonomy" id="59799"/>
    <lineage>
        <taxon>Eukaryota</taxon>
        <taxon>Discoba</taxon>
        <taxon>Euglenozoa</taxon>
        <taxon>Kinetoplastea</taxon>
        <taxon>Metakinetoplastina</taxon>
        <taxon>Trypanosomatida</taxon>
        <taxon>Trypanosomatidae</taxon>
        <taxon>Strigomonadinae</taxon>
        <taxon>Angomonas</taxon>
    </lineage>
</organism>
<proteinExistence type="predicted"/>
<name>A0A7G2CTL2_9TRYP</name>